<feature type="domain" description="GIY-YIG" evidence="1">
    <location>
        <begin position="1"/>
        <end position="78"/>
    </location>
</feature>
<name>A0ABR7QJU2_9FLAO</name>
<evidence type="ECO:0000313" key="3">
    <source>
        <dbReference type="Proteomes" id="UP000618952"/>
    </source>
</evidence>
<proteinExistence type="predicted"/>
<reference evidence="2 3" key="1">
    <citation type="submission" date="2020-08" db="EMBL/GenBank/DDBJ databases">
        <title>Arenibacter gaetbuli sp. nov., isolated from a sand dune.</title>
        <authorList>
            <person name="Park S."/>
            <person name="Yoon J.-H."/>
        </authorList>
    </citation>
    <scope>NUCLEOTIDE SEQUENCE [LARGE SCALE GENOMIC DNA]</scope>
    <source>
        <strain evidence="2 3">BSSL-BM3</strain>
    </source>
</reference>
<dbReference type="Gene3D" id="3.40.1440.10">
    <property type="entry name" value="GIY-YIG endonuclease"/>
    <property type="match status" value="1"/>
</dbReference>
<protein>
    <submittedName>
        <fullName evidence="2">GIY-YIG nuclease family protein</fullName>
    </submittedName>
</protein>
<comment type="caution">
    <text evidence="2">The sequence shown here is derived from an EMBL/GenBank/DDBJ whole genome shotgun (WGS) entry which is preliminary data.</text>
</comment>
<organism evidence="2 3">
    <name type="scientific">Arenibacter arenosicollis</name>
    <dbReference type="NCBI Taxonomy" id="2762274"/>
    <lineage>
        <taxon>Bacteria</taxon>
        <taxon>Pseudomonadati</taxon>
        <taxon>Bacteroidota</taxon>
        <taxon>Flavobacteriia</taxon>
        <taxon>Flavobacteriales</taxon>
        <taxon>Flavobacteriaceae</taxon>
        <taxon>Arenibacter</taxon>
    </lineage>
</organism>
<keyword evidence="3" id="KW-1185">Reference proteome</keyword>
<dbReference type="Pfam" id="PF01541">
    <property type="entry name" value="GIY-YIG"/>
    <property type="match status" value="1"/>
</dbReference>
<sequence>MNYVVYVLYSKRLQKYYVGETVDIVQRIHEHNMGIYQGSFTSQSNDWELYLSFEVETRVIARKIETHIKKMKSKVYIENLKKYPEMIIKLKREF</sequence>
<evidence type="ECO:0000313" key="2">
    <source>
        <dbReference type="EMBL" id="MBC8767369.1"/>
    </source>
</evidence>
<dbReference type="RefSeq" id="WP_187582086.1">
    <property type="nucleotide sequence ID" value="NZ_JACLHY010000003.1"/>
</dbReference>
<dbReference type="InterPro" id="IPR000305">
    <property type="entry name" value="GIY-YIG_endonuc"/>
</dbReference>
<dbReference type="SUPFAM" id="SSF82771">
    <property type="entry name" value="GIY-YIG endonuclease"/>
    <property type="match status" value="1"/>
</dbReference>
<dbReference type="PROSITE" id="PS50164">
    <property type="entry name" value="GIY_YIG"/>
    <property type="match status" value="1"/>
</dbReference>
<dbReference type="EMBL" id="JACLHY010000003">
    <property type="protein sequence ID" value="MBC8767369.1"/>
    <property type="molecule type" value="Genomic_DNA"/>
</dbReference>
<dbReference type="Proteomes" id="UP000618952">
    <property type="component" value="Unassembled WGS sequence"/>
</dbReference>
<gene>
    <name evidence="2" type="ORF">H4O18_05135</name>
</gene>
<dbReference type="InterPro" id="IPR035901">
    <property type="entry name" value="GIY-YIG_endonuc_sf"/>
</dbReference>
<evidence type="ECO:0000259" key="1">
    <source>
        <dbReference type="PROSITE" id="PS50164"/>
    </source>
</evidence>
<accession>A0ABR7QJU2</accession>